<keyword evidence="1" id="KW-1133">Transmembrane helix</keyword>
<keyword evidence="1" id="KW-0472">Membrane</keyword>
<dbReference type="Proteomes" id="UP001530293">
    <property type="component" value="Unassembled WGS sequence"/>
</dbReference>
<dbReference type="PROSITE" id="PS50222">
    <property type="entry name" value="EF_HAND_2"/>
    <property type="match status" value="1"/>
</dbReference>
<dbReference type="InterPro" id="IPR018247">
    <property type="entry name" value="EF_Hand_1_Ca_BS"/>
</dbReference>
<dbReference type="PROSITE" id="PS00018">
    <property type="entry name" value="EF_HAND_1"/>
    <property type="match status" value="1"/>
</dbReference>
<dbReference type="InterPro" id="IPR002048">
    <property type="entry name" value="EF_hand_dom"/>
</dbReference>
<protein>
    <recommendedName>
        <fullName evidence="2">EF-hand domain-containing protein</fullName>
    </recommendedName>
</protein>
<feature type="domain" description="EF-hand" evidence="2">
    <location>
        <begin position="132"/>
        <end position="167"/>
    </location>
</feature>
<proteinExistence type="predicted"/>
<name>A0ABD3N9B7_9STRA</name>
<feature type="transmembrane region" description="Helical" evidence="1">
    <location>
        <begin position="20"/>
        <end position="44"/>
    </location>
</feature>
<dbReference type="EMBL" id="JALLBG020000008">
    <property type="protein sequence ID" value="KAL3772615.1"/>
    <property type="molecule type" value="Genomic_DNA"/>
</dbReference>
<reference evidence="3 4" key="1">
    <citation type="submission" date="2024-10" db="EMBL/GenBank/DDBJ databases">
        <title>Updated reference genomes for cyclostephanoid diatoms.</title>
        <authorList>
            <person name="Roberts W.R."/>
            <person name="Alverson A.J."/>
        </authorList>
    </citation>
    <scope>NUCLEOTIDE SEQUENCE [LARGE SCALE GENOMIC DNA]</scope>
    <source>
        <strain evidence="3 4">AJA232-27</strain>
    </source>
</reference>
<sequence>MSFTYSPYRPKQRWSLPNRYILSIIGLLFVMAVSVTLAIIFPYVDPNDPSRSQQMSTNTNTATMAELGHDTDASNITGSISNSNHQPNLFDLESNIEDPISSSSSSSSSSLQIDTAVNDTVSSSETLTISPEGASSCQSLLQKADDDSSGTIDSIEYRNFIDKLKVSDLVLTSNADIMASFDFGAYSLAADGLPTSLKLKFVSLSSSSSKDCLNGEMTAMATVICIGSNSEGTSGGSNNNNNNNGELDYICEETMQVMEEIVGGRMRQ</sequence>
<evidence type="ECO:0000313" key="4">
    <source>
        <dbReference type="Proteomes" id="UP001530293"/>
    </source>
</evidence>
<keyword evidence="4" id="KW-1185">Reference proteome</keyword>
<evidence type="ECO:0000256" key="1">
    <source>
        <dbReference type="SAM" id="Phobius"/>
    </source>
</evidence>
<accession>A0ABD3N9B7</accession>
<evidence type="ECO:0000313" key="3">
    <source>
        <dbReference type="EMBL" id="KAL3772615.1"/>
    </source>
</evidence>
<keyword evidence="1" id="KW-0812">Transmembrane</keyword>
<dbReference type="AlphaFoldDB" id="A0ABD3N9B7"/>
<evidence type="ECO:0000259" key="2">
    <source>
        <dbReference type="PROSITE" id="PS50222"/>
    </source>
</evidence>
<gene>
    <name evidence="3" type="ORF">ACHAWU_002521</name>
</gene>
<organism evidence="3 4">
    <name type="scientific">Discostella pseudostelligera</name>
    <dbReference type="NCBI Taxonomy" id="259834"/>
    <lineage>
        <taxon>Eukaryota</taxon>
        <taxon>Sar</taxon>
        <taxon>Stramenopiles</taxon>
        <taxon>Ochrophyta</taxon>
        <taxon>Bacillariophyta</taxon>
        <taxon>Coscinodiscophyceae</taxon>
        <taxon>Thalassiosirophycidae</taxon>
        <taxon>Stephanodiscales</taxon>
        <taxon>Stephanodiscaceae</taxon>
        <taxon>Discostella</taxon>
    </lineage>
</organism>
<comment type="caution">
    <text evidence="3">The sequence shown here is derived from an EMBL/GenBank/DDBJ whole genome shotgun (WGS) entry which is preliminary data.</text>
</comment>